<reference evidence="2 3" key="1">
    <citation type="journal article" date="2015" name="Genome Announc.">
        <title>Expanding the biotechnology potential of lactobacilli through comparative genomics of 213 strains and associated genera.</title>
        <authorList>
            <person name="Sun Z."/>
            <person name="Harris H.M."/>
            <person name="McCann A."/>
            <person name="Guo C."/>
            <person name="Argimon S."/>
            <person name="Zhang W."/>
            <person name="Yang X."/>
            <person name="Jeffery I.B."/>
            <person name="Cooney J.C."/>
            <person name="Kagawa T.F."/>
            <person name="Liu W."/>
            <person name="Song Y."/>
            <person name="Salvetti E."/>
            <person name="Wrobel A."/>
            <person name="Rasinkangas P."/>
            <person name="Parkhill J."/>
            <person name="Rea M.C."/>
            <person name="O'Sullivan O."/>
            <person name="Ritari J."/>
            <person name="Douillard F.P."/>
            <person name="Paul Ross R."/>
            <person name="Yang R."/>
            <person name="Briner A.E."/>
            <person name="Felis G.E."/>
            <person name="de Vos W.M."/>
            <person name="Barrangou R."/>
            <person name="Klaenhammer T.R."/>
            <person name="Caufield P.W."/>
            <person name="Cui Y."/>
            <person name="Zhang H."/>
            <person name="O'Toole P.W."/>
        </authorList>
    </citation>
    <scope>NUCLEOTIDE SEQUENCE [LARGE SCALE GENOMIC DNA]</scope>
    <source>
        <strain evidence="2 3">DSM 15707</strain>
    </source>
</reference>
<dbReference type="EMBL" id="AZFE01000031">
    <property type="protein sequence ID" value="KRL55395.1"/>
    <property type="molecule type" value="Genomic_DNA"/>
</dbReference>
<keyword evidence="1" id="KW-0812">Transmembrane</keyword>
<sequence>MEVVALLTGVVLAFFSSSKGSSFSAGIFAITFTISFFASVIMFFMLTVRQERVWTRNFYRLIPVSSSKFYLANLGSVFLNYLYFGIAQVLLLLIFNISGLISSFKYLDEIVKTLSEAKFPYQVIFSAILLIFIMVIFIWIFVTLIHLIVESISTFLPTLHEKIYRVILYVLVSFVVLKIAGYISNVSNNLFVEFTTSLDKADVANTAAASMLMASGYFTIAVIFISFINVFLLKKWVETDPRSI</sequence>
<feature type="transmembrane region" description="Helical" evidence="1">
    <location>
        <begin position="166"/>
        <end position="187"/>
    </location>
</feature>
<evidence type="ECO:0000313" key="2">
    <source>
        <dbReference type="EMBL" id="KRL55395.1"/>
    </source>
</evidence>
<dbReference type="PATRIC" id="fig|1423778.4.peg.1025"/>
<name>A0A0R1RPR4_9LACO</name>
<feature type="transmembrane region" description="Helical" evidence="1">
    <location>
        <begin position="121"/>
        <end position="145"/>
    </location>
</feature>
<organism evidence="2 3">
    <name type="scientific">Paucilactobacillus oligofermentans DSM 15707 = LMG 22743</name>
    <dbReference type="NCBI Taxonomy" id="1423778"/>
    <lineage>
        <taxon>Bacteria</taxon>
        <taxon>Bacillati</taxon>
        <taxon>Bacillota</taxon>
        <taxon>Bacilli</taxon>
        <taxon>Lactobacillales</taxon>
        <taxon>Lactobacillaceae</taxon>
        <taxon>Paucilactobacillus</taxon>
    </lineage>
</organism>
<dbReference type="AlphaFoldDB" id="A0A0R1RPR4"/>
<comment type="caution">
    <text evidence="2">The sequence shown here is derived from an EMBL/GenBank/DDBJ whole genome shotgun (WGS) entry which is preliminary data.</text>
</comment>
<keyword evidence="3" id="KW-1185">Reference proteome</keyword>
<proteinExistence type="predicted"/>
<evidence type="ECO:0000256" key="1">
    <source>
        <dbReference type="SAM" id="Phobius"/>
    </source>
</evidence>
<evidence type="ECO:0000313" key="3">
    <source>
        <dbReference type="Proteomes" id="UP000051697"/>
    </source>
</evidence>
<feature type="transmembrane region" description="Helical" evidence="1">
    <location>
        <begin position="69"/>
        <end position="101"/>
    </location>
</feature>
<dbReference type="Proteomes" id="UP000051697">
    <property type="component" value="Unassembled WGS sequence"/>
</dbReference>
<accession>A0A0R1RPR4</accession>
<feature type="transmembrane region" description="Helical" evidence="1">
    <location>
        <begin position="28"/>
        <end position="48"/>
    </location>
</feature>
<gene>
    <name evidence="2" type="ORF">FC70_GL000992</name>
</gene>
<dbReference type="STRING" id="1423778.FC70_GL000992"/>
<keyword evidence="1" id="KW-0472">Membrane</keyword>
<protein>
    <submittedName>
        <fullName evidence="2">Uncharacterized protein</fullName>
    </submittedName>
</protein>
<feature type="transmembrane region" description="Helical" evidence="1">
    <location>
        <begin position="207"/>
        <end position="233"/>
    </location>
</feature>
<keyword evidence="1" id="KW-1133">Transmembrane helix</keyword>